<dbReference type="PIRSF" id="PIRSF015601">
    <property type="entry name" value="MTase_slr0722"/>
    <property type="match status" value="1"/>
</dbReference>
<evidence type="ECO:0000313" key="15">
    <source>
        <dbReference type="EMBL" id="GLR66027.1"/>
    </source>
</evidence>
<reference evidence="16" key="1">
    <citation type="journal article" date="2019" name="Int. J. Syst. Evol. Microbiol.">
        <title>The Global Catalogue of Microorganisms (GCM) 10K type strain sequencing project: providing services to taxonomists for standard genome sequencing and annotation.</title>
        <authorList>
            <consortium name="The Broad Institute Genomics Platform"/>
            <consortium name="The Broad Institute Genome Sequencing Center for Infectious Disease"/>
            <person name="Wu L."/>
            <person name="Ma J."/>
        </authorList>
    </citation>
    <scope>NUCLEOTIDE SEQUENCE [LARGE SCALE GENOMIC DNA]</scope>
    <source>
        <strain evidence="16">NBRC 112502</strain>
    </source>
</reference>
<dbReference type="Proteomes" id="UP001156641">
    <property type="component" value="Unassembled WGS sequence"/>
</dbReference>
<evidence type="ECO:0000259" key="13">
    <source>
        <dbReference type="Pfam" id="PF04452"/>
    </source>
</evidence>
<dbReference type="SUPFAM" id="SSF88697">
    <property type="entry name" value="PUA domain-like"/>
    <property type="match status" value="1"/>
</dbReference>
<keyword evidence="9 12" id="KW-0949">S-adenosyl-L-methionine</keyword>
<evidence type="ECO:0000256" key="12">
    <source>
        <dbReference type="PIRNR" id="PIRNR015601"/>
    </source>
</evidence>
<name>A0ABQ6A415_9PROT</name>
<comment type="subcellular location">
    <subcellularLocation>
        <location evidence="1 12">Cytoplasm</location>
    </subcellularLocation>
</comment>
<sequence length="241" mass="25965">MDANVPAMSTTSIRLYVEAPLHEGAQIPLPEAQSHYLANVMRLAPGDTLRLFNGAAGEWRAGVTKISRKAVTLEISAQTRAPAPEPDCWLCFALLKRQKTDLVVEKATELGASVIQPILTARTQADHVNLDRLRAIAIEAAEQCERLIVPEVRAPLHVEKLMANWPARRLFIADERRSAALLAPAPGPSALMIGPEGGFTDGELEGIARTPLVTRVSLGRRILRAETAAIAGLALLLAAEP</sequence>
<dbReference type="PANTHER" id="PTHR30027">
    <property type="entry name" value="RIBOSOMAL RNA SMALL SUBUNIT METHYLTRANSFERASE E"/>
    <property type="match status" value="1"/>
</dbReference>
<evidence type="ECO:0000256" key="7">
    <source>
        <dbReference type="ARBA" id="ARBA00022603"/>
    </source>
</evidence>
<dbReference type="InterPro" id="IPR029026">
    <property type="entry name" value="tRNA_m1G_MTases_N"/>
</dbReference>
<keyword evidence="16" id="KW-1185">Reference proteome</keyword>
<dbReference type="NCBIfam" id="TIGR00046">
    <property type="entry name" value="RsmE family RNA methyltransferase"/>
    <property type="match status" value="1"/>
</dbReference>
<evidence type="ECO:0000313" key="16">
    <source>
        <dbReference type="Proteomes" id="UP001156641"/>
    </source>
</evidence>
<evidence type="ECO:0000256" key="1">
    <source>
        <dbReference type="ARBA" id="ARBA00004496"/>
    </source>
</evidence>
<comment type="catalytic activity">
    <reaction evidence="11 12">
        <text>uridine(1498) in 16S rRNA + S-adenosyl-L-methionine = N(3)-methyluridine(1498) in 16S rRNA + S-adenosyl-L-homocysteine + H(+)</text>
        <dbReference type="Rhea" id="RHEA:42920"/>
        <dbReference type="Rhea" id="RHEA-COMP:10283"/>
        <dbReference type="Rhea" id="RHEA-COMP:10284"/>
        <dbReference type="ChEBI" id="CHEBI:15378"/>
        <dbReference type="ChEBI" id="CHEBI:57856"/>
        <dbReference type="ChEBI" id="CHEBI:59789"/>
        <dbReference type="ChEBI" id="CHEBI:65315"/>
        <dbReference type="ChEBI" id="CHEBI:74502"/>
        <dbReference type="EC" id="2.1.1.193"/>
    </reaction>
</comment>
<dbReference type="InterPro" id="IPR046887">
    <property type="entry name" value="RsmE_PUA-like"/>
</dbReference>
<dbReference type="Gene3D" id="3.40.1280.10">
    <property type="match status" value="1"/>
</dbReference>
<evidence type="ECO:0000259" key="14">
    <source>
        <dbReference type="Pfam" id="PF20260"/>
    </source>
</evidence>
<dbReference type="InterPro" id="IPR006700">
    <property type="entry name" value="RsmE"/>
</dbReference>
<dbReference type="EC" id="2.1.1.193" evidence="3 12"/>
<dbReference type="PANTHER" id="PTHR30027:SF3">
    <property type="entry name" value="16S RRNA (URACIL(1498)-N(3))-METHYLTRANSFERASE"/>
    <property type="match status" value="1"/>
</dbReference>
<evidence type="ECO:0000256" key="2">
    <source>
        <dbReference type="ARBA" id="ARBA00005528"/>
    </source>
</evidence>
<dbReference type="SUPFAM" id="SSF75217">
    <property type="entry name" value="alpha/beta knot"/>
    <property type="match status" value="1"/>
</dbReference>
<evidence type="ECO:0000256" key="10">
    <source>
        <dbReference type="ARBA" id="ARBA00025699"/>
    </source>
</evidence>
<keyword evidence="6 12" id="KW-0698">rRNA processing</keyword>
<dbReference type="Pfam" id="PF04452">
    <property type="entry name" value="Methyltrans_RNA"/>
    <property type="match status" value="1"/>
</dbReference>
<evidence type="ECO:0000256" key="4">
    <source>
        <dbReference type="ARBA" id="ARBA00013673"/>
    </source>
</evidence>
<feature type="domain" description="Ribosomal RNA small subunit methyltransferase E PUA-like" evidence="14">
    <location>
        <begin position="29"/>
        <end position="75"/>
    </location>
</feature>
<dbReference type="NCBIfam" id="NF008696">
    <property type="entry name" value="PRK11713.3-5"/>
    <property type="match status" value="1"/>
</dbReference>
<dbReference type="EMBL" id="BSOS01000007">
    <property type="protein sequence ID" value="GLR66027.1"/>
    <property type="molecule type" value="Genomic_DNA"/>
</dbReference>
<comment type="similarity">
    <text evidence="2 12">Belongs to the RNA methyltransferase RsmE family.</text>
</comment>
<dbReference type="Gene3D" id="2.40.240.20">
    <property type="entry name" value="Hypothetical PUA domain-like, domain 1"/>
    <property type="match status" value="1"/>
</dbReference>
<dbReference type="GO" id="GO:0032259">
    <property type="term" value="P:methylation"/>
    <property type="evidence" value="ECO:0007669"/>
    <property type="project" value="UniProtKB-KW"/>
</dbReference>
<proteinExistence type="inferred from homology"/>
<organism evidence="15 16">
    <name type="scientific">Acidocella aquatica</name>
    <dbReference type="NCBI Taxonomy" id="1922313"/>
    <lineage>
        <taxon>Bacteria</taxon>
        <taxon>Pseudomonadati</taxon>
        <taxon>Pseudomonadota</taxon>
        <taxon>Alphaproteobacteria</taxon>
        <taxon>Acetobacterales</taxon>
        <taxon>Acidocellaceae</taxon>
        <taxon>Acidocella</taxon>
    </lineage>
</organism>
<dbReference type="InterPro" id="IPR029028">
    <property type="entry name" value="Alpha/beta_knot_MTases"/>
</dbReference>
<keyword evidence="8 12" id="KW-0808">Transferase</keyword>
<gene>
    <name evidence="15" type="ORF">GCM10010909_07050</name>
</gene>
<evidence type="ECO:0000256" key="9">
    <source>
        <dbReference type="ARBA" id="ARBA00022691"/>
    </source>
</evidence>
<evidence type="ECO:0000256" key="3">
    <source>
        <dbReference type="ARBA" id="ARBA00012328"/>
    </source>
</evidence>
<dbReference type="NCBIfam" id="NF008694">
    <property type="entry name" value="PRK11713.3-2"/>
    <property type="match status" value="1"/>
</dbReference>
<keyword evidence="5 12" id="KW-0963">Cytoplasm</keyword>
<feature type="domain" description="Ribosomal RNA small subunit methyltransferase E methyltransferase" evidence="13">
    <location>
        <begin position="86"/>
        <end position="236"/>
    </location>
</feature>
<dbReference type="InterPro" id="IPR015947">
    <property type="entry name" value="PUA-like_sf"/>
</dbReference>
<comment type="function">
    <text evidence="10 12">Specifically methylates the N3 position of the uracil ring of uridine 1498 (m3U1498) in 16S rRNA. Acts on the fully assembled 30S ribosomal subunit.</text>
</comment>
<keyword evidence="7 12" id="KW-0489">Methyltransferase</keyword>
<dbReference type="CDD" id="cd18084">
    <property type="entry name" value="RsmE-like"/>
    <property type="match status" value="1"/>
</dbReference>
<protein>
    <recommendedName>
        <fullName evidence="4 12">Ribosomal RNA small subunit methyltransferase E</fullName>
        <ecNumber evidence="3 12">2.1.1.193</ecNumber>
    </recommendedName>
</protein>
<dbReference type="Pfam" id="PF20260">
    <property type="entry name" value="PUA_4"/>
    <property type="match status" value="1"/>
</dbReference>
<dbReference type="GO" id="GO:0008168">
    <property type="term" value="F:methyltransferase activity"/>
    <property type="evidence" value="ECO:0007669"/>
    <property type="project" value="UniProtKB-KW"/>
</dbReference>
<evidence type="ECO:0000256" key="8">
    <source>
        <dbReference type="ARBA" id="ARBA00022679"/>
    </source>
</evidence>
<evidence type="ECO:0000256" key="6">
    <source>
        <dbReference type="ARBA" id="ARBA00022552"/>
    </source>
</evidence>
<dbReference type="InterPro" id="IPR046886">
    <property type="entry name" value="RsmE_MTase_dom"/>
</dbReference>
<accession>A0ABQ6A415</accession>
<evidence type="ECO:0000256" key="5">
    <source>
        <dbReference type="ARBA" id="ARBA00022490"/>
    </source>
</evidence>
<evidence type="ECO:0000256" key="11">
    <source>
        <dbReference type="ARBA" id="ARBA00047944"/>
    </source>
</evidence>
<comment type="caution">
    <text evidence="15">The sequence shown here is derived from an EMBL/GenBank/DDBJ whole genome shotgun (WGS) entry which is preliminary data.</text>
</comment>